<protein>
    <recommendedName>
        <fullName evidence="4">Holin</fullName>
    </recommendedName>
</protein>
<accession>A0ABX0Y5C3</accession>
<dbReference type="EMBL" id="JAATVY010000028">
    <property type="protein sequence ID" value="NJC73301.1"/>
    <property type="molecule type" value="Genomic_DNA"/>
</dbReference>
<evidence type="ECO:0008006" key="4">
    <source>
        <dbReference type="Google" id="ProtNLM"/>
    </source>
</evidence>
<dbReference type="RefSeq" id="WP_167928208.1">
    <property type="nucleotide sequence ID" value="NZ_JAATVY010000028.1"/>
</dbReference>
<keyword evidence="1" id="KW-0812">Transmembrane</keyword>
<keyword evidence="1" id="KW-1133">Transmembrane helix</keyword>
<gene>
    <name evidence="2" type="ORF">HC031_26795</name>
</gene>
<reference evidence="2 3" key="1">
    <citation type="submission" date="2020-03" db="EMBL/GenBank/DDBJ databases">
        <title>WGS of the type strain of Planosporangium spp.</title>
        <authorList>
            <person name="Thawai C."/>
        </authorList>
    </citation>
    <scope>NUCLEOTIDE SEQUENCE [LARGE SCALE GENOMIC DNA]</scope>
    <source>
        <strain evidence="2 3">TBRC 5610</strain>
    </source>
</reference>
<organism evidence="2 3">
    <name type="scientific">Planosporangium thailandense</name>
    <dbReference type="NCBI Taxonomy" id="765197"/>
    <lineage>
        <taxon>Bacteria</taxon>
        <taxon>Bacillati</taxon>
        <taxon>Actinomycetota</taxon>
        <taxon>Actinomycetes</taxon>
        <taxon>Micromonosporales</taxon>
        <taxon>Micromonosporaceae</taxon>
        <taxon>Planosporangium</taxon>
    </lineage>
</organism>
<evidence type="ECO:0000256" key="1">
    <source>
        <dbReference type="SAM" id="Phobius"/>
    </source>
</evidence>
<keyword evidence="1" id="KW-0472">Membrane</keyword>
<sequence length="141" mass="14348">MKVGRVIGAAVGILVIAAGCGLTFWAAVHDKTISSVGIGGIFVVGVILTGVSLLDLRPSSLAFGKDGVTLQLVADAVKNVKDTAQQAATAVAADPTVKDAVACAKTEDDAEKIVGQITQRIVQALPATADLTRDALGVLRR</sequence>
<dbReference type="PROSITE" id="PS51257">
    <property type="entry name" value="PROKAR_LIPOPROTEIN"/>
    <property type="match status" value="1"/>
</dbReference>
<keyword evidence="3" id="KW-1185">Reference proteome</keyword>
<proteinExistence type="predicted"/>
<feature type="transmembrane region" description="Helical" evidence="1">
    <location>
        <begin position="33"/>
        <end position="54"/>
    </location>
</feature>
<comment type="caution">
    <text evidence="2">The sequence shown here is derived from an EMBL/GenBank/DDBJ whole genome shotgun (WGS) entry which is preliminary data.</text>
</comment>
<dbReference type="Proteomes" id="UP000722989">
    <property type="component" value="Unassembled WGS sequence"/>
</dbReference>
<feature type="transmembrane region" description="Helical" evidence="1">
    <location>
        <begin position="7"/>
        <end position="27"/>
    </location>
</feature>
<evidence type="ECO:0000313" key="2">
    <source>
        <dbReference type="EMBL" id="NJC73301.1"/>
    </source>
</evidence>
<evidence type="ECO:0000313" key="3">
    <source>
        <dbReference type="Proteomes" id="UP000722989"/>
    </source>
</evidence>
<name>A0ABX0Y5C3_9ACTN</name>